<name>A0A3B4B4U3_9GOBI</name>
<accession>A0A3B4B4U3</accession>
<dbReference type="STRING" id="409849.ENSPMGP00000024657"/>
<dbReference type="AlphaFoldDB" id="A0A3B4B4U3"/>
<sequence length="142" mass="15974">MEEAYAQLYQQFVCLRSLCLRQASMLQKLTAALKQQQGTELHNTDLDDILLPNTLHYLVPPFKIMTLTILHLYLLFSTQIPVPGTLTPSSGNPYTYALTPSTGLMLSDVALQSHMCEICQAVFPANTTTRGQYLQHLYTHIT</sequence>
<proteinExistence type="predicted"/>
<organism evidence="1 2">
    <name type="scientific">Periophthalmus magnuspinnatus</name>
    <dbReference type="NCBI Taxonomy" id="409849"/>
    <lineage>
        <taxon>Eukaryota</taxon>
        <taxon>Metazoa</taxon>
        <taxon>Chordata</taxon>
        <taxon>Craniata</taxon>
        <taxon>Vertebrata</taxon>
        <taxon>Euteleostomi</taxon>
        <taxon>Actinopterygii</taxon>
        <taxon>Neopterygii</taxon>
        <taxon>Teleostei</taxon>
        <taxon>Neoteleostei</taxon>
        <taxon>Acanthomorphata</taxon>
        <taxon>Gobiaria</taxon>
        <taxon>Gobiiformes</taxon>
        <taxon>Gobioidei</taxon>
        <taxon>Gobiidae</taxon>
        <taxon>Oxudercinae</taxon>
        <taxon>Periophthalmus</taxon>
    </lineage>
</organism>
<dbReference type="Proteomes" id="UP000261520">
    <property type="component" value="Unplaced"/>
</dbReference>
<protein>
    <submittedName>
        <fullName evidence="1">Uncharacterized protein</fullName>
    </submittedName>
</protein>
<evidence type="ECO:0000313" key="1">
    <source>
        <dbReference type="Ensembl" id="ENSPMGP00000024657.1"/>
    </source>
</evidence>
<reference evidence="1" key="1">
    <citation type="submission" date="2025-08" db="UniProtKB">
        <authorList>
            <consortium name="Ensembl"/>
        </authorList>
    </citation>
    <scope>IDENTIFICATION</scope>
</reference>
<keyword evidence="2" id="KW-1185">Reference proteome</keyword>
<dbReference type="Ensembl" id="ENSPMGT00000026276.1">
    <property type="protein sequence ID" value="ENSPMGP00000024657.1"/>
    <property type="gene ID" value="ENSPMGG00000019953.1"/>
</dbReference>
<evidence type="ECO:0000313" key="2">
    <source>
        <dbReference type="Proteomes" id="UP000261520"/>
    </source>
</evidence>
<reference evidence="1" key="2">
    <citation type="submission" date="2025-09" db="UniProtKB">
        <authorList>
            <consortium name="Ensembl"/>
        </authorList>
    </citation>
    <scope>IDENTIFICATION</scope>
</reference>